<dbReference type="CDD" id="cd06582">
    <property type="entry name" value="TM_PBP1_LivH_like"/>
    <property type="match status" value="1"/>
</dbReference>
<organism evidence="10">
    <name type="scientific">freshwater metagenome</name>
    <dbReference type="NCBI Taxonomy" id="449393"/>
    <lineage>
        <taxon>unclassified sequences</taxon>
        <taxon>metagenomes</taxon>
        <taxon>ecological metagenomes</taxon>
    </lineage>
</organism>
<evidence type="ECO:0000256" key="9">
    <source>
        <dbReference type="SAM" id="Phobius"/>
    </source>
</evidence>
<feature type="transmembrane region" description="Helical" evidence="9">
    <location>
        <begin position="441"/>
        <end position="461"/>
    </location>
</feature>
<feature type="transmembrane region" description="Helical" evidence="9">
    <location>
        <begin position="161"/>
        <end position="190"/>
    </location>
</feature>
<evidence type="ECO:0000256" key="5">
    <source>
        <dbReference type="ARBA" id="ARBA00022970"/>
    </source>
</evidence>
<feature type="transmembrane region" description="Helical" evidence="9">
    <location>
        <begin position="402"/>
        <end position="421"/>
    </location>
</feature>
<dbReference type="InterPro" id="IPR043428">
    <property type="entry name" value="LivM-like"/>
</dbReference>
<dbReference type="InterPro" id="IPR001851">
    <property type="entry name" value="ABC_transp_permease"/>
</dbReference>
<dbReference type="GO" id="GO:0015658">
    <property type="term" value="F:branched-chain amino acid transmembrane transporter activity"/>
    <property type="evidence" value="ECO:0007669"/>
    <property type="project" value="InterPro"/>
</dbReference>
<name>A0A6J7R3S0_9ZZZZ</name>
<feature type="transmembrane region" description="Helical" evidence="9">
    <location>
        <begin position="6"/>
        <end position="27"/>
    </location>
</feature>
<dbReference type="InterPro" id="IPR052157">
    <property type="entry name" value="BCAA_transport_permease"/>
</dbReference>
<sequence length="770" mass="80533">MKEGIAYAIMGLGSGGFYALMAIGIVIAYKGSGVINFAHGAIAMYVAFQFSYLRSEGTFRFPWLDPIPTSVLNLPVTLSLSNGEPINFWIAVLLSLFTALILGAAIHYLVFKPLRNAAPLGKVIGAIGVMTYLLGVGSKHFGSNQPQPEGVLFPDKLLKNFLGLGLGVSAEALALAGVSVIVGAVIWFIYKYSRVGLATRAAAGNEKGAVLLGYSPDRLALFNWLLAAFLAGLVGILTGTVTGALGTGKFTGLIVPALGGALIGSMSSIPLAVLGGLLIGSLQTFVGTYVSGLSWFPAWLYSGARDSIPLVVIVALLFLRGKSLPIRGNIEEKRLPLAPYPKRIGKYVAIFVPLGFLLSAGFPGDFLFAGLNGRWGMALTTSLIAGMFGLSFVLLSGYVGQISLVQISLAGIAAFLTARLMSHYGPSDSNPFAVGGLHLPWPVAMVAGVAVATVVGLILAVPALRIRGVQLTVVTIAASISLYSFYFDNPKLTSLQGGSSYIIQPPTFFGIKFGSTGSQGLTDNPKFALFCLIVLAGLSVTLANLRRGSSGRRFLAVRANERAAASAGVNVAKTKFLAFGIASAMAGVAGVAGAFQAGSTSAPMWDYGVGLSALAFCYLGGITSINGAILGGMIAGGGMVATFGNFHSPGLYSYIPIFGGMGMILTAIIHPAGQASIFQPLMRHFGSWLLTARGKEWGVVLRRLAPYLIGGGIWGAIGINPWRTDTYNRTWMIILGILIVLFVRNIVNQVKAVKAAKALPDTNSLQEVTA</sequence>
<feature type="transmembrane region" description="Helical" evidence="9">
    <location>
        <begin position="123"/>
        <end position="141"/>
    </location>
</feature>
<protein>
    <submittedName>
        <fullName evidence="10">Unannotated protein</fullName>
    </submittedName>
</protein>
<dbReference type="EMBL" id="CAFBPN010000045">
    <property type="protein sequence ID" value="CAB5022204.1"/>
    <property type="molecule type" value="Genomic_DNA"/>
</dbReference>
<feature type="transmembrane region" description="Helical" evidence="9">
    <location>
        <begin position="221"/>
        <end position="241"/>
    </location>
</feature>
<feature type="transmembrane region" description="Helical" evidence="9">
    <location>
        <begin position="576"/>
        <end position="598"/>
    </location>
</feature>
<evidence type="ECO:0000256" key="6">
    <source>
        <dbReference type="ARBA" id="ARBA00022989"/>
    </source>
</evidence>
<evidence type="ECO:0000256" key="7">
    <source>
        <dbReference type="ARBA" id="ARBA00023136"/>
    </source>
</evidence>
<feature type="transmembrane region" description="Helical" evidence="9">
    <location>
        <begin position="652"/>
        <end position="673"/>
    </location>
</feature>
<keyword evidence="5" id="KW-0029">Amino-acid transport</keyword>
<evidence type="ECO:0000256" key="3">
    <source>
        <dbReference type="ARBA" id="ARBA00022475"/>
    </source>
</evidence>
<dbReference type="EMBL" id="CAFBQU010000011">
    <property type="protein sequence ID" value="CAB5063649.1"/>
    <property type="molecule type" value="Genomic_DNA"/>
</dbReference>
<keyword evidence="3" id="KW-1003">Cell membrane</keyword>
<evidence type="ECO:0000313" key="10">
    <source>
        <dbReference type="EMBL" id="CAB5022204.1"/>
    </source>
</evidence>
<evidence type="ECO:0000313" key="11">
    <source>
        <dbReference type="EMBL" id="CAB5063649.1"/>
    </source>
</evidence>
<dbReference type="Pfam" id="PF02653">
    <property type="entry name" value="BPD_transp_2"/>
    <property type="match status" value="2"/>
</dbReference>
<comment type="similarity">
    <text evidence="8">Belongs to the binding-protein-dependent transport system permease family. LivHM subfamily.</text>
</comment>
<evidence type="ECO:0000256" key="2">
    <source>
        <dbReference type="ARBA" id="ARBA00022448"/>
    </source>
</evidence>
<keyword evidence="4 9" id="KW-0812">Transmembrane</keyword>
<feature type="transmembrane region" description="Helical" evidence="9">
    <location>
        <begin position="347"/>
        <end position="369"/>
    </location>
</feature>
<feature type="transmembrane region" description="Helical" evidence="9">
    <location>
        <begin position="88"/>
        <end position="111"/>
    </location>
</feature>
<dbReference type="PANTHER" id="PTHR11795">
    <property type="entry name" value="BRANCHED-CHAIN AMINO ACID TRANSPORT SYSTEM PERMEASE PROTEIN LIVH"/>
    <property type="match status" value="1"/>
</dbReference>
<feature type="transmembrane region" description="Helical" evidence="9">
    <location>
        <begin position="375"/>
        <end position="395"/>
    </location>
</feature>
<dbReference type="CDD" id="cd06581">
    <property type="entry name" value="TM_PBP1_LivM_like"/>
    <property type="match status" value="1"/>
</dbReference>
<evidence type="ECO:0000256" key="8">
    <source>
        <dbReference type="ARBA" id="ARBA00037998"/>
    </source>
</evidence>
<dbReference type="AlphaFoldDB" id="A0A6J7R3S0"/>
<feature type="transmembrane region" description="Helical" evidence="9">
    <location>
        <begin position="604"/>
        <end position="621"/>
    </location>
</feature>
<gene>
    <name evidence="10" type="ORF">UFOPK4098_00928</name>
    <name evidence="11" type="ORF">UFOPK4347_00622</name>
</gene>
<keyword evidence="6 9" id="KW-1133">Transmembrane helix</keyword>
<comment type="subcellular location">
    <subcellularLocation>
        <location evidence="1">Cell membrane</location>
        <topology evidence="1">Multi-pass membrane protein</topology>
    </subcellularLocation>
</comment>
<dbReference type="GO" id="GO:0005886">
    <property type="term" value="C:plasma membrane"/>
    <property type="evidence" value="ECO:0007669"/>
    <property type="project" value="UniProtKB-SubCell"/>
</dbReference>
<feature type="transmembrane region" description="Helical" evidence="9">
    <location>
        <begin position="468"/>
        <end position="486"/>
    </location>
</feature>
<evidence type="ECO:0000256" key="1">
    <source>
        <dbReference type="ARBA" id="ARBA00004651"/>
    </source>
</evidence>
<feature type="transmembrane region" description="Helical" evidence="9">
    <location>
        <begin position="729"/>
        <end position="747"/>
    </location>
</feature>
<evidence type="ECO:0000256" key="4">
    <source>
        <dbReference type="ARBA" id="ARBA00022692"/>
    </source>
</evidence>
<accession>A0A6J7R3S0</accession>
<dbReference type="PANTHER" id="PTHR11795:SF450">
    <property type="entry name" value="ABC TRANSPORTER PERMEASE PROTEIN"/>
    <property type="match status" value="1"/>
</dbReference>
<feature type="transmembrane region" description="Helical" evidence="9">
    <location>
        <begin position="253"/>
        <end position="278"/>
    </location>
</feature>
<reference evidence="10" key="1">
    <citation type="submission" date="2020-05" db="EMBL/GenBank/DDBJ databases">
        <authorList>
            <person name="Chiriac C."/>
            <person name="Salcher M."/>
            <person name="Ghai R."/>
            <person name="Kavagutti S V."/>
        </authorList>
    </citation>
    <scope>NUCLEOTIDE SEQUENCE</scope>
</reference>
<feature type="transmembrane region" description="Helical" evidence="9">
    <location>
        <begin position="527"/>
        <end position="545"/>
    </location>
</feature>
<feature type="transmembrane region" description="Helical" evidence="9">
    <location>
        <begin position="34"/>
        <end position="53"/>
    </location>
</feature>
<dbReference type="GO" id="GO:0006865">
    <property type="term" value="P:amino acid transport"/>
    <property type="evidence" value="ECO:0007669"/>
    <property type="project" value="UniProtKB-KW"/>
</dbReference>
<keyword evidence="7 9" id="KW-0472">Membrane</keyword>
<proteinExistence type="inferred from homology"/>
<keyword evidence="2" id="KW-0813">Transport</keyword>